<reference evidence="2" key="1">
    <citation type="submission" date="2023-10" db="EMBL/GenBank/DDBJ databases">
        <authorList>
            <person name="Chen Y."/>
            <person name="Shah S."/>
            <person name="Dougan E. K."/>
            <person name="Thang M."/>
            <person name="Chan C."/>
        </authorList>
    </citation>
    <scope>NUCLEOTIDE SEQUENCE [LARGE SCALE GENOMIC DNA]</scope>
</reference>
<keyword evidence="3" id="KW-1185">Reference proteome</keyword>
<gene>
    <name evidence="2" type="ORF">PCOR1329_LOCUS56893</name>
</gene>
<evidence type="ECO:0000313" key="2">
    <source>
        <dbReference type="EMBL" id="CAK0870910.1"/>
    </source>
</evidence>
<evidence type="ECO:0000313" key="3">
    <source>
        <dbReference type="Proteomes" id="UP001189429"/>
    </source>
</evidence>
<feature type="compositionally biased region" description="Low complexity" evidence="1">
    <location>
        <begin position="43"/>
        <end position="70"/>
    </location>
</feature>
<comment type="caution">
    <text evidence="2">The sequence shown here is derived from an EMBL/GenBank/DDBJ whole genome shotgun (WGS) entry which is preliminary data.</text>
</comment>
<protein>
    <submittedName>
        <fullName evidence="2">Uncharacterized protein</fullName>
    </submittedName>
</protein>
<proteinExistence type="predicted"/>
<feature type="compositionally biased region" description="Polar residues" evidence="1">
    <location>
        <begin position="109"/>
        <end position="122"/>
    </location>
</feature>
<sequence length="185" mass="18697">MMARKTLSSWFIDTASLVTKNTFLGCRSPWLDPVVLPRRPRSDPATSTSVDASSSTLAELSGASEHAGVASEGGAGSAAAGDGAFRGRTRAHRRRQQRRQVRGRGTAASPSQKEAASLSSTPRGAPPLRCLVRLRRGGGGAQSAWPGAEGLPGAQQAGRPSGPAGLGSPKGSGPGGGTASTKVSL</sequence>
<organism evidence="2 3">
    <name type="scientific">Prorocentrum cordatum</name>
    <dbReference type="NCBI Taxonomy" id="2364126"/>
    <lineage>
        <taxon>Eukaryota</taxon>
        <taxon>Sar</taxon>
        <taxon>Alveolata</taxon>
        <taxon>Dinophyceae</taxon>
        <taxon>Prorocentrales</taxon>
        <taxon>Prorocentraceae</taxon>
        <taxon>Prorocentrum</taxon>
    </lineage>
</organism>
<evidence type="ECO:0000256" key="1">
    <source>
        <dbReference type="SAM" id="MobiDB-lite"/>
    </source>
</evidence>
<feature type="region of interest" description="Disordered" evidence="1">
    <location>
        <begin position="33"/>
        <end position="185"/>
    </location>
</feature>
<name>A0ABN9VFH3_9DINO</name>
<feature type="compositionally biased region" description="Basic residues" evidence="1">
    <location>
        <begin position="87"/>
        <end position="102"/>
    </location>
</feature>
<feature type="compositionally biased region" description="Gly residues" evidence="1">
    <location>
        <begin position="164"/>
        <end position="178"/>
    </location>
</feature>
<dbReference type="EMBL" id="CAUYUJ010017015">
    <property type="protein sequence ID" value="CAK0870910.1"/>
    <property type="molecule type" value="Genomic_DNA"/>
</dbReference>
<dbReference type="Proteomes" id="UP001189429">
    <property type="component" value="Unassembled WGS sequence"/>
</dbReference>
<accession>A0ABN9VFH3</accession>